<protein>
    <submittedName>
        <fullName evidence="5">Sugar ABC transporter substrate-binding protein</fullName>
    </submittedName>
</protein>
<evidence type="ECO:0000256" key="2">
    <source>
        <dbReference type="ARBA" id="ARBA00007639"/>
    </source>
</evidence>
<evidence type="ECO:0000256" key="3">
    <source>
        <dbReference type="ARBA" id="ARBA00022729"/>
    </source>
</evidence>
<accession>A0ABV7WWS4</accession>
<dbReference type="InterPro" id="IPR028082">
    <property type="entry name" value="Peripla_BP_I"/>
</dbReference>
<evidence type="ECO:0000313" key="5">
    <source>
        <dbReference type="EMBL" id="MFC3703736.1"/>
    </source>
</evidence>
<dbReference type="PANTHER" id="PTHR46847">
    <property type="entry name" value="D-ALLOSE-BINDING PERIPLASMIC PROTEIN-RELATED"/>
    <property type="match status" value="1"/>
</dbReference>
<sequence>MTNKSVSGIGRDVLQSRLDIMLSRRSLLLGAGGLAAATALPGLLTTNAFAQDGWTPEDIAEKFGSVEMADSWHSLVLAIIADRAAGGEAAAKALGQTYRPVSAELNPGKQVADIQAIANTGVPAFNCVPLEAPNVEAIYRAAAERGIPFTASYNSPAWKTPVDYGPEYSGYFAMDDRAAGREMARRLFDHLEGKGTVIYLAGLAGATASNLRGAGIAEVLKEYPNIILATEQNTDFSQADAQAKMENLLGSISQIDGVLAATDDIGIGAYNALRIRGEKRPIVSIDGGQQVWELIRDGNYLGSVNGFSHWSGGYFLVRLFDVLHGWVPEPAERMMFWQTTWVDRSNAAIYLDAFYNGDLPYDFARMSRVLHPEDWDTQQQLTPMDPNVLWQDDAKPDGYELPAGYDAASIEKIGKLYADHWVTRQFT</sequence>
<evidence type="ECO:0000259" key="4">
    <source>
        <dbReference type="Pfam" id="PF13407"/>
    </source>
</evidence>
<keyword evidence="3" id="KW-0732">Signal</keyword>
<dbReference type="RefSeq" id="WP_380094755.1">
    <property type="nucleotide sequence ID" value="NZ_JBHRYD010000001.1"/>
</dbReference>
<evidence type="ECO:0000313" key="6">
    <source>
        <dbReference type="Proteomes" id="UP001595613"/>
    </source>
</evidence>
<dbReference type="InterPro" id="IPR006311">
    <property type="entry name" value="TAT_signal"/>
</dbReference>
<dbReference type="PANTHER" id="PTHR46847:SF1">
    <property type="entry name" value="D-ALLOSE-BINDING PERIPLASMIC PROTEIN-RELATED"/>
    <property type="match status" value="1"/>
</dbReference>
<dbReference type="SUPFAM" id="SSF53822">
    <property type="entry name" value="Periplasmic binding protein-like I"/>
    <property type="match status" value="1"/>
</dbReference>
<reference evidence="6" key="1">
    <citation type="journal article" date="2019" name="Int. J. Syst. Evol. Microbiol.">
        <title>The Global Catalogue of Microorganisms (GCM) 10K type strain sequencing project: providing services to taxonomists for standard genome sequencing and annotation.</title>
        <authorList>
            <consortium name="The Broad Institute Genomics Platform"/>
            <consortium name="The Broad Institute Genome Sequencing Center for Infectious Disease"/>
            <person name="Wu L."/>
            <person name="Ma J."/>
        </authorList>
    </citation>
    <scope>NUCLEOTIDE SEQUENCE [LARGE SCALE GENOMIC DNA]</scope>
    <source>
        <strain evidence="6">KCTC 42281</strain>
    </source>
</reference>
<dbReference type="EMBL" id="JBHRYD010000001">
    <property type="protein sequence ID" value="MFC3703736.1"/>
    <property type="molecule type" value="Genomic_DNA"/>
</dbReference>
<feature type="domain" description="Periplasmic binding protein" evidence="4">
    <location>
        <begin position="85"/>
        <end position="305"/>
    </location>
</feature>
<comment type="caution">
    <text evidence="5">The sequence shown here is derived from an EMBL/GenBank/DDBJ whole genome shotgun (WGS) entry which is preliminary data.</text>
</comment>
<dbReference type="Proteomes" id="UP001595613">
    <property type="component" value="Unassembled WGS sequence"/>
</dbReference>
<evidence type="ECO:0000256" key="1">
    <source>
        <dbReference type="ARBA" id="ARBA00004196"/>
    </source>
</evidence>
<dbReference type="InterPro" id="IPR025997">
    <property type="entry name" value="SBP_2_dom"/>
</dbReference>
<organism evidence="5 6">
    <name type="scientific">Devosia honganensis</name>
    <dbReference type="NCBI Taxonomy" id="1610527"/>
    <lineage>
        <taxon>Bacteria</taxon>
        <taxon>Pseudomonadati</taxon>
        <taxon>Pseudomonadota</taxon>
        <taxon>Alphaproteobacteria</taxon>
        <taxon>Hyphomicrobiales</taxon>
        <taxon>Devosiaceae</taxon>
        <taxon>Devosia</taxon>
    </lineage>
</organism>
<comment type="subcellular location">
    <subcellularLocation>
        <location evidence="1">Cell envelope</location>
    </subcellularLocation>
</comment>
<gene>
    <name evidence="5" type="ORF">ACFOOL_03060</name>
</gene>
<dbReference type="Gene3D" id="3.40.50.2300">
    <property type="match status" value="2"/>
</dbReference>
<proteinExistence type="inferred from homology"/>
<dbReference type="PROSITE" id="PS51318">
    <property type="entry name" value="TAT"/>
    <property type="match status" value="1"/>
</dbReference>
<dbReference type="CDD" id="cd01536">
    <property type="entry name" value="PBP1_ABC_sugar_binding-like"/>
    <property type="match status" value="1"/>
</dbReference>
<dbReference type="Pfam" id="PF13407">
    <property type="entry name" value="Peripla_BP_4"/>
    <property type="match status" value="1"/>
</dbReference>
<comment type="similarity">
    <text evidence="2">Belongs to the bacterial solute-binding protein 2 family.</text>
</comment>
<keyword evidence="6" id="KW-1185">Reference proteome</keyword>
<name>A0ABV7WWS4_9HYPH</name>